<organism evidence="2 3">
    <name type="scientific">Cronartium quercuum f. sp. fusiforme G11</name>
    <dbReference type="NCBI Taxonomy" id="708437"/>
    <lineage>
        <taxon>Eukaryota</taxon>
        <taxon>Fungi</taxon>
        <taxon>Dikarya</taxon>
        <taxon>Basidiomycota</taxon>
        <taxon>Pucciniomycotina</taxon>
        <taxon>Pucciniomycetes</taxon>
        <taxon>Pucciniales</taxon>
        <taxon>Coleosporiaceae</taxon>
        <taxon>Cronartium</taxon>
    </lineage>
</organism>
<dbReference type="AlphaFoldDB" id="A0A9P6NT53"/>
<reference evidence="2" key="1">
    <citation type="submission" date="2013-11" db="EMBL/GenBank/DDBJ databases">
        <title>Genome sequence of the fusiform rust pathogen reveals effectors for host alternation and coevolution with pine.</title>
        <authorList>
            <consortium name="DOE Joint Genome Institute"/>
            <person name="Smith K."/>
            <person name="Pendleton A."/>
            <person name="Kubisiak T."/>
            <person name="Anderson C."/>
            <person name="Salamov A."/>
            <person name="Aerts A."/>
            <person name="Riley R."/>
            <person name="Clum A."/>
            <person name="Lindquist E."/>
            <person name="Ence D."/>
            <person name="Campbell M."/>
            <person name="Kronenberg Z."/>
            <person name="Feau N."/>
            <person name="Dhillon B."/>
            <person name="Hamelin R."/>
            <person name="Burleigh J."/>
            <person name="Smith J."/>
            <person name="Yandell M."/>
            <person name="Nelson C."/>
            <person name="Grigoriev I."/>
            <person name="Davis J."/>
        </authorList>
    </citation>
    <scope>NUCLEOTIDE SEQUENCE</scope>
    <source>
        <strain evidence="2">G11</strain>
    </source>
</reference>
<dbReference type="InterPro" id="IPR053019">
    <property type="entry name" value="GATA_zinc_finger"/>
</dbReference>
<dbReference type="EMBL" id="MU167225">
    <property type="protein sequence ID" value="KAG0149764.1"/>
    <property type="molecule type" value="Genomic_DNA"/>
</dbReference>
<accession>A0A9P6NT53</accession>
<feature type="compositionally biased region" description="Acidic residues" evidence="1">
    <location>
        <begin position="769"/>
        <end position="803"/>
    </location>
</feature>
<dbReference type="Proteomes" id="UP000886653">
    <property type="component" value="Unassembled WGS sequence"/>
</dbReference>
<name>A0A9P6NT53_9BASI</name>
<comment type="caution">
    <text evidence="2">The sequence shown here is derived from an EMBL/GenBank/DDBJ whole genome shotgun (WGS) entry which is preliminary data.</text>
</comment>
<keyword evidence="3" id="KW-1185">Reference proteome</keyword>
<evidence type="ECO:0008006" key="4">
    <source>
        <dbReference type="Google" id="ProtNLM"/>
    </source>
</evidence>
<evidence type="ECO:0000313" key="2">
    <source>
        <dbReference type="EMBL" id="KAG0149764.1"/>
    </source>
</evidence>
<dbReference type="InterPro" id="IPR032675">
    <property type="entry name" value="LRR_dom_sf"/>
</dbReference>
<feature type="region of interest" description="Disordered" evidence="1">
    <location>
        <begin position="86"/>
        <end position="136"/>
    </location>
</feature>
<dbReference type="OrthoDB" id="2505264at2759"/>
<dbReference type="Gene3D" id="3.80.10.10">
    <property type="entry name" value="Ribonuclease Inhibitor"/>
    <property type="match status" value="1"/>
</dbReference>
<feature type="region of interest" description="Disordered" evidence="1">
    <location>
        <begin position="759"/>
        <end position="847"/>
    </location>
</feature>
<feature type="compositionally biased region" description="Low complexity" evidence="1">
    <location>
        <begin position="804"/>
        <end position="816"/>
    </location>
</feature>
<feature type="compositionally biased region" description="Low complexity" evidence="1">
    <location>
        <begin position="115"/>
        <end position="127"/>
    </location>
</feature>
<evidence type="ECO:0000256" key="1">
    <source>
        <dbReference type="SAM" id="MobiDB-lite"/>
    </source>
</evidence>
<protein>
    <recommendedName>
        <fullName evidence="4">F-box domain-containing protein</fullName>
    </recommendedName>
</protein>
<feature type="region of interest" description="Disordered" evidence="1">
    <location>
        <begin position="24"/>
        <end position="44"/>
    </location>
</feature>
<dbReference type="PANTHER" id="PTHR23353">
    <property type="entry name" value="RAB-GAP/TBC-RELATED"/>
    <property type="match status" value="1"/>
</dbReference>
<gene>
    <name evidence="2" type="ORF">CROQUDRAFT_653339</name>
</gene>
<feature type="compositionally biased region" description="Basic and acidic residues" evidence="1">
    <location>
        <begin position="90"/>
        <end position="99"/>
    </location>
</feature>
<sequence>MNVSSNPNHQIELEQNQTQQEILSTNNNNNKNNHNHHNQSDLISKPHSELTIKSASTSSNHQSISTENFSNDLKIHSDQIPIQDDLLTSTDDRELEPKLDSNIIGKSRKRSAEAPPSSTLSSPSSSDSEYRQKRAASEPLQQIFKNSSSSSPVLPHLSPSSSSLSNHLTEIDMVGCLPLEVWVYVASLLNEKELIKLSCTNSKIRKSLIGIPILWSNHLTLEISNPNMTEQIDTLFIQRSLRLPNFDNLPNLSSNTTISRWLNSNLNFNYILKKLIIKLKSPNFSLDERTNRLIIIPEENYWNVSILSHNLKILKSLMLNQFSKLFGLFNLEINLEAHFEHTLLVGREIWNLIQTPWARSVIHYRFAIGFPLARLPPRTLIGLTAWMPSLETLEIEIISNISSTHKKAAQREPKMILGGGHDMIEPSNSNSINTNEKKLKRLSLTGFDLSTLILPIQLRFPKLIELELKNINWNYKSFYQFLFISNQLISLSIWQIEFDLLESDLDELPMDWPFWNTIEEEMNEINDSSDSQQQSTKSITATPMITLNKLKELELGGVTTPLIWTILNETTSSSNNNSTTIINPILKMPNLKKITLEIMVLDEDELSLIELPNLAPLINSFSIRRCSLKDEADLYNCIRCLPYLEMLDLRQTEPITSNLINALALSVPNIIYLDVRGCGWVPVTSVARLAETIRDSSEGIRRITKIGVDLPPLDDWEGWEAWRWLEFTHELIDEEEWKIRRRDKKDKFKESDLLLSPSQIDQQQVLVENSEEGEDDDDDDEISEEEEEEEEEESGESLEDDELINNNHNNKINQSNNDDDDNDSSKIVPQDRHKSRVIIPPPSHPRT</sequence>
<proteinExistence type="predicted"/>
<evidence type="ECO:0000313" key="3">
    <source>
        <dbReference type="Proteomes" id="UP000886653"/>
    </source>
</evidence>